<dbReference type="SUPFAM" id="SSF55729">
    <property type="entry name" value="Acyl-CoA N-acyltransferases (Nat)"/>
    <property type="match status" value="1"/>
</dbReference>
<evidence type="ECO:0000313" key="7">
    <source>
        <dbReference type="Proteomes" id="UP000276349"/>
    </source>
</evidence>
<comment type="caution">
    <text evidence="6">The sequence shown here is derived from an EMBL/GenBank/DDBJ whole genome shotgun (WGS) entry which is preliminary data.</text>
</comment>
<proteinExistence type="predicted"/>
<dbReference type="InterPro" id="IPR000182">
    <property type="entry name" value="GNAT_dom"/>
</dbReference>
<protein>
    <submittedName>
        <fullName evidence="6">N-acetyltransferase family protein</fullName>
    </submittedName>
</protein>
<dbReference type="FunFam" id="3.40.630.30:FF:000026">
    <property type="entry name" value="Phosphinothricin acetyltransferase"/>
    <property type="match status" value="1"/>
</dbReference>
<evidence type="ECO:0000256" key="3">
    <source>
        <dbReference type="ARBA" id="ARBA00050603"/>
    </source>
</evidence>
<sequence>MIRPMTKEDLAIVNEIYNDAILTTTAIYKYEPETIEQREQWLSVKKDNDDPLFVYEENGEVVGFATFGPFRAYPAYKYTIEHSVYVHKDHHRKGIGTKLMKHLIAEAERREVKTMVACIDAENKGSILSHEKLGFYYTGTIKNSGYKFGRWLDLVFLQLDLKGPVNPKEN</sequence>
<feature type="domain" description="N-acetyltransferase" evidence="5">
    <location>
        <begin position="1"/>
        <end position="162"/>
    </location>
</feature>
<comment type="catalytic activity">
    <reaction evidence="3">
        <text>L-methionine sulfoximine + acetyl-CoA = N-acetyl-L-methionine sulfoximine + CoA + H(+)</text>
        <dbReference type="Rhea" id="RHEA:47660"/>
        <dbReference type="ChEBI" id="CHEBI:15378"/>
        <dbReference type="ChEBI" id="CHEBI:57287"/>
        <dbReference type="ChEBI" id="CHEBI:57288"/>
        <dbReference type="ChEBI" id="CHEBI:87826"/>
        <dbReference type="ChEBI" id="CHEBI:87827"/>
    </reaction>
</comment>
<dbReference type="Proteomes" id="UP000276349">
    <property type="component" value="Unassembled WGS sequence"/>
</dbReference>
<dbReference type="CDD" id="cd04301">
    <property type="entry name" value="NAT_SF"/>
    <property type="match status" value="1"/>
</dbReference>
<organism evidence="6 7">
    <name type="scientific">Lysinibacillus telephonicus</name>
    <dbReference type="NCBI Taxonomy" id="1714840"/>
    <lineage>
        <taxon>Bacteria</taxon>
        <taxon>Bacillati</taxon>
        <taxon>Bacillota</taxon>
        <taxon>Bacilli</taxon>
        <taxon>Bacillales</taxon>
        <taxon>Bacillaceae</taxon>
        <taxon>Lysinibacillus</taxon>
    </lineage>
</organism>
<dbReference type="Gene3D" id="3.40.630.30">
    <property type="match status" value="1"/>
</dbReference>
<keyword evidence="2" id="KW-0012">Acyltransferase</keyword>
<dbReference type="EMBL" id="RXNR01000015">
    <property type="protein sequence ID" value="RTQ93869.1"/>
    <property type="molecule type" value="Genomic_DNA"/>
</dbReference>
<keyword evidence="7" id="KW-1185">Reference proteome</keyword>
<evidence type="ECO:0000313" key="6">
    <source>
        <dbReference type="EMBL" id="RTQ93869.1"/>
    </source>
</evidence>
<evidence type="ECO:0000256" key="1">
    <source>
        <dbReference type="ARBA" id="ARBA00022679"/>
    </source>
</evidence>
<evidence type="ECO:0000259" key="5">
    <source>
        <dbReference type="PROSITE" id="PS51186"/>
    </source>
</evidence>
<evidence type="ECO:0000256" key="4">
    <source>
        <dbReference type="ARBA" id="ARBA00051334"/>
    </source>
</evidence>
<dbReference type="PROSITE" id="PS51186">
    <property type="entry name" value="GNAT"/>
    <property type="match status" value="1"/>
</dbReference>
<dbReference type="PANTHER" id="PTHR43072:SF23">
    <property type="entry name" value="UPF0039 PROTEIN C11D3.02C"/>
    <property type="match status" value="1"/>
</dbReference>
<dbReference type="RefSeq" id="WP_126293740.1">
    <property type="nucleotide sequence ID" value="NZ_RXNR01000015.1"/>
</dbReference>
<evidence type="ECO:0000256" key="2">
    <source>
        <dbReference type="ARBA" id="ARBA00023315"/>
    </source>
</evidence>
<dbReference type="PANTHER" id="PTHR43072">
    <property type="entry name" value="N-ACETYLTRANSFERASE"/>
    <property type="match status" value="1"/>
</dbReference>
<name>A0A431UU50_9BACI</name>
<dbReference type="InterPro" id="IPR016181">
    <property type="entry name" value="Acyl_CoA_acyltransferase"/>
</dbReference>
<dbReference type="OrthoDB" id="9798006at2"/>
<comment type="catalytic activity">
    <reaction evidence="4">
        <text>L-methionine sulfone + acetyl-CoA = N-acetyl-L-methionine sulfone + CoA + H(+)</text>
        <dbReference type="Rhea" id="RHEA:47656"/>
        <dbReference type="ChEBI" id="CHEBI:15378"/>
        <dbReference type="ChEBI" id="CHEBI:57287"/>
        <dbReference type="ChEBI" id="CHEBI:57288"/>
        <dbReference type="ChEBI" id="CHEBI:87824"/>
        <dbReference type="ChEBI" id="CHEBI:87825"/>
    </reaction>
</comment>
<accession>A0A431UU50</accession>
<dbReference type="AlphaFoldDB" id="A0A431UU50"/>
<keyword evidence="1 6" id="KW-0808">Transferase</keyword>
<reference evidence="6 7" key="1">
    <citation type="submission" date="2018-12" db="EMBL/GenBank/DDBJ databases">
        <authorList>
            <person name="Yu L."/>
        </authorList>
    </citation>
    <scope>NUCLEOTIDE SEQUENCE [LARGE SCALE GENOMIC DNA]</scope>
    <source>
        <strain evidence="6 7">S5H2222</strain>
    </source>
</reference>
<gene>
    <name evidence="6" type="ORF">EKG35_07040</name>
</gene>
<dbReference type="Pfam" id="PF00583">
    <property type="entry name" value="Acetyltransf_1"/>
    <property type="match status" value="1"/>
</dbReference>
<dbReference type="GO" id="GO:0016747">
    <property type="term" value="F:acyltransferase activity, transferring groups other than amino-acyl groups"/>
    <property type="evidence" value="ECO:0007669"/>
    <property type="project" value="InterPro"/>
</dbReference>